<evidence type="ECO:0000313" key="3">
    <source>
        <dbReference type="Proteomes" id="UP000324639"/>
    </source>
</evidence>
<feature type="signal peptide" evidence="1">
    <location>
        <begin position="1"/>
        <end position="21"/>
    </location>
</feature>
<proteinExistence type="predicted"/>
<dbReference type="Proteomes" id="UP000324639">
    <property type="component" value="Chromosome Bgt_-08"/>
</dbReference>
<dbReference type="EMBL" id="LR026991">
    <property type="protein sequence ID" value="VDB90626.1"/>
    <property type="molecule type" value="Genomic_DNA"/>
</dbReference>
<gene>
    <name evidence="2" type="ORF">BGT96224V316_LOCUS6284</name>
</gene>
<protein>
    <submittedName>
        <fullName evidence="2">BgtTE-56085</fullName>
    </submittedName>
</protein>
<keyword evidence="1" id="KW-0732">Signal</keyword>
<accession>A0A9X9QE52</accession>
<feature type="chain" id="PRO_5040823598" evidence="1">
    <location>
        <begin position="22"/>
        <end position="43"/>
    </location>
</feature>
<evidence type="ECO:0000313" key="2">
    <source>
        <dbReference type="EMBL" id="VDB90626.1"/>
    </source>
</evidence>
<dbReference type="AlphaFoldDB" id="A0A9X9QE52"/>
<sequence>MSCELLKLFRSLLVGIPLFAAEELPAQIAICTFDCIHCKVAYG</sequence>
<reference evidence="2 3" key="1">
    <citation type="submission" date="2018-08" db="EMBL/GenBank/DDBJ databases">
        <authorList>
            <person name="Muller C M."/>
        </authorList>
    </citation>
    <scope>NUCLEOTIDE SEQUENCE [LARGE SCALE GENOMIC DNA]</scope>
</reference>
<organism evidence="2 3">
    <name type="scientific">Blumeria graminis f. sp. tritici</name>
    <dbReference type="NCBI Taxonomy" id="62690"/>
    <lineage>
        <taxon>Eukaryota</taxon>
        <taxon>Fungi</taxon>
        <taxon>Dikarya</taxon>
        <taxon>Ascomycota</taxon>
        <taxon>Pezizomycotina</taxon>
        <taxon>Leotiomycetes</taxon>
        <taxon>Erysiphales</taxon>
        <taxon>Erysiphaceae</taxon>
        <taxon>Blumeria</taxon>
    </lineage>
</organism>
<evidence type="ECO:0000256" key="1">
    <source>
        <dbReference type="SAM" id="SignalP"/>
    </source>
</evidence>
<name>A0A9X9QE52_BLUGR</name>
<keyword evidence="3" id="KW-1185">Reference proteome</keyword>